<accession>A0A1G7LKR1</accession>
<protein>
    <submittedName>
        <fullName evidence="1">Uncharacterized protein</fullName>
    </submittedName>
</protein>
<evidence type="ECO:0000313" key="2">
    <source>
        <dbReference type="Proteomes" id="UP000324020"/>
    </source>
</evidence>
<dbReference type="EMBL" id="FNBO01000005">
    <property type="protein sequence ID" value="SDF50132.1"/>
    <property type="molecule type" value="Genomic_DNA"/>
</dbReference>
<dbReference type="OrthoDB" id="294990at2157"/>
<dbReference type="InterPro" id="IPR045397">
    <property type="entry name" value="TumE-like"/>
</dbReference>
<proteinExistence type="predicted"/>
<dbReference type="Proteomes" id="UP000324020">
    <property type="component" value="Unassembled WGS sequence"/>
</dbReference>
<reference evidence="1 2" key="1">
    <citation type="submission" date="2016-10" db="EMBL/GenBank/DDBJ databases">
        <authorList>
            <person name="Varghese N."/>
            <person name="Submissions S."/>
        </authorList>
    </citation>
    <scope>NUCLEOTIDE SEQUENCE [LARGE SCALE GENOMIC DNA]</scope>
    <source>
        <strain evidence="1 2">CGMCC 1.3527</strain>
    </source>
</reference>
<organism evidence="1 2">
    <name type="scientific">Halorubrum xinjiangense</name>
    <dbReference type="NCBI Taxonomy" id="261291"/>
    <lineage>
        <taxon>Archaea</taxon>
        <taxon>Methanobacteriati</taxon>
        <taxon>Methanobacteriota</taxon>
        <taxon>Stenosarchaea group</taxon>
        <taxon>Halobacteria</taxon>
        <taxon>Halobacteriales</taxon>
        <taxon>Haloferacaceae</taxon>
        <taxon>Halorubrum</taxon>
    </lineage>
</organism>
<sequence length="85" mass="9578">MLRPIDDTETYPSGWKYTLHLGTLDDLTLVRYDNSHEDTKGHEHHTAAGDLDGVGFPGIEELLVEFWASADEYWDAVGGNPPRQH</sequence>
<gene>
    <name evidence="1" type="ORF">SAMN04488067_10523</name>
</gene>
<dbReference type="Pfam" id="PF20126">
    <property type="entry name" value="TumE"/>
    <property type="match status" value="1"/>
</dbReference>
<keyword evidence="2" id="KW-1185">Reference proteome</keyword>
<evidence type="ECO:0000313" key="1">
    <source>
        <dbReference type="EMBL" id="SDF50132.1"/>
    </source>
</evidence>
<name>A0A1G7LKR1_9EURY</name>
<dbReference type="AlphaFoldDB" id="A0A1G7LKR1"/>